<dbReference type="EMBL" id="JACMSC010000017">
    <property type="protein sequence ID" value="KAG6479363.1"/>
    <property type="molecule type" value="Genomic_DNA"/>
</dbReference>
<feature type="compositionally biased region" description="Basic and acidic residues" evidence="3">
    <location>
        <begin position="29"/>
        <end position="67"/>
    </location>
</feature>
<reference evidence="5 6" key="1">
    <citation type="submission" date="2020-08" db="EMBL/GenBank/DDBJ databases">
        <title>Plant Genome Project.</title>
        <authorList>
            <person name="Zhang R.-G."/>
        </authorList>
    </citation>
    <scope>NUCLEOTIDE SEQUENCE [LARGE SCALE GENOMIC DNA]</scope>
    <source>
        <tissue evidence="5">Rhizome</tissue>
    </source>
</reference>
<feature type="compositionally biased region" description="Polar residues" evidence="3">
    <location>
        <begin position="265"/>
        <end position="283"/>
    </location>
</feature>
<comment type="similarity">
    <text evidence="1">Belongs to the remorin family.</text>
</comment>
<dbReference type="Proteomes" id="UP000734854">
    <property type="component" value="Unassembled WGS sequence"/>
</dbReference>
<accession>A0A8J5F5Y9</accession>
<dbReference type="InterPro" id="IPR005516">
    <property type="entry name" value="Remorin_C"/>
</dbReference>
<dbReference type="OrthoDB" id="1900877at2759"/>
<keyword evidence="2" id="KW-0175">Coiled coil</keyword>
<evidence type="ECO:0000313" key="5">
    <source>
        <dbReference type="EMBL" id="KAG6479363.1"/>
    </source>
</evidence>
<proteinExistence type="inferred from homology"/>
<gene>
    <name evidence="5" type="ORF">ZIOFF_062826</name>
</gene>
<sequence length="509" mass="56107">MEYERIHQPFFPQGGGGGGGGFSPKKLREKLLRVEKRRHEELEQESKASLRSEHTEVESGRASEAGSCKDVECSISMEFTGSHGRRDLAIGAWRIDSLESDGVATGFQFQKAERTPLPPHRLTTGTATLAPPFSKPAPSKWDDAQKWIARPTPNRGGNKGGGGVGGQAKKGGLAGYITRKVAAKVVLDEAETKRVAVSVSHAKKKVDSGAKPAVVFENPVVNADADPSRHDLSASARSTTTIFVTPGTAVRAVSMRDMGTEMTPAVSQEPSRTETPIRATSPSTGPPFPHRSTAQRTAPCSTTQTHSSAGNEEQSIQEMSEKEQRRKTRREIMVLGQQLGKTNIAAWAGKEDEEMMDASAVLAMSVPKDHPAESATEARAVAWEEAKKTKHLVRFKLEEIKIAAWEDRQKATIEAEMRKVEVEVERTRASSHERLMNQLAAVRHKAEAKRAAAEAKRDQQAVKNTRRADYIRRTGQIPSRFPCRSWYSLRRFLWSKDSIRSESNEKILK</sequence>
<keyword evidence="6" id="KW-1185">Reference proteome</keyword>
<feature type="region of interest" description="Disordered" evidence="3">
    <location>
        <begin position="1"/>
        <end position="67"/>
    </location>
</feature>
<feature type="compositionally biased region" description="Gly residues" evidence="3">
    <location>
        <begin position="13"/>
        <end position="22"/>
    </location>
</feature>
<feature type="region of interest" description="Disordered" evidence="3">
    <location>
        <begin position="116"/>
        <end position="142"/>
    </location>
</feature>
<dbReference type="Pfam" id="PF03763">
    <property type="entry name" value="Remorin_C"/>
    <property type="match status" value="1"/>
</dbReference>
<evidence type="ECO:0000256" key="2">
    <source>
        <dbReference type="SAM" id="Coils"/>
    </source>
</evidence>
<evidence type="ECO:0000259" key="4">
    <source>
        <dbReference type="Pfam" id="PF03763"/>
    </source>
</evidence>
<comment type="caution">
    <text evidence="5">The sequence shown here is derived from an EMBL/GenBank/DDBJ whole genome shotgun (WGS) entry which is preliminary data.</text>
</comment>
<dbReference type="PANTHER" id="PTHR31471">
    <property type="entry name" value="OS02G0116800 PROTEIN"/>
    <property type="match status" value="1"/>
</dbReference>
<organism evidence="5 6">
    <name type="scientific">Zingiber officinale</name>
    <name type="common">Ginger</name>
    <name type="synonym">Amomum zingiber</name>
    <dbReference type="NCBI Taxonomy" id="94328"/>
    <lineage>
        <taxon>Eukaryota</taxon>
        <taxon>Viridiplantae</taxon>
        <taxon>Streptophyta</taxon>
        <taxon>Embryophyta</taxon>
        <taxon>Tracheophyta</taxon>
        <taxon>Spermatophyta</taxon>
        <taxon>Magnoliopsida</taxon>
        <taxon>Liliopsida</taxon>
        <taxon>Zingiberales</taxon>
        <taxon>Zingiberaceae</taxon>
        <taxon>Zingiber</taxon>
    </lineage>
</organism>
<name>A0A8J5F5Y9_ZINOF</name>
<dbReference type="PANTHER" id="PTHR31471:SF98">
    <property type="entry name" value="OS02G0116800 PROTEIN"/>
    <property type="match status" value="1"/>
</dbReference>
<evidence type="ECO:0000256" key="3">
    <source>
        <dbReference type="SAM" id="MobiDB-lite"/>
    </source>
</evidence>
<feature type="coiled-coil region" evidence="2">
    <location>
        <begin position="410"/>
        <end position="465"/>
    </location>
</feature>
<evidence type="ECO:0000256" key="1">
    <source>
        <dbReference type="ARBA" id="ARBA00005711"/>
    </source>
</evidence>
<feature type="region of interest" description="Disordered" evidence="3">
    <location>
        <begin position="260"/>
        <end position="327"/>
    </location>
</feature>
<dbReference type="AlphaFoldDB" id="A0A8J5F5Y9"/>
<evidence type="ECO:0000313" key="6">
    <source>
        <dbReference type="Proteomes" id="UP000734854"/>
    </source>
</evidence>
<protein>
    <recommendedName>
        <fullName evidence="4">Remorin C-terminal domain-containing protein</fullName>
    </recommendedName>
</protein>
<feature type="compositionally biased region" description="Polar residues" evidence="3">
    <location>
        <begin position="292"/>
        <end position="318"/>
    </location>
</feature>
<feature type="domain" description="Remorin C-terminal" evidence="4">
    <location>
        <begin position="376"/>
        <end position="479"/>
    </location>
</feature>